<evidence type="ECO:0000256" key="2">
    <source>
        <dbReference type="ARBA" id="ARBA00023235"/>
    </source>
</evidence>
<accession>X1GY53</accession>
<organism evidence="3">
    <name type="scientific">marine sediment metagenome</name>
    <dbReference type="NCBI Taxonomy" id="412755"/>
    <lineage>
        <taxon>unclassified sequences</taxon>
        <taxon>metagenomes</taxon>
        <taxon>ecological metagenomes</taxon>
    </lineage>
</organism>
<gene>
    <name evidence="3" type="ORF">S03H2_31624</name>
</gene>
<comment type="caution">
    <text evidence="3">The sequence shown here is derived from an EMBL/GenBank/DDBJ whole genome shotgun (WGS) entry which is preliminary data.</text>
</comment>
<dbReference type="GO" id="GO:0008837">
    <property type="term" value="F:diaminopimelate epimerase activity"/>
    <property type="evidence" value="ECO:0007669"/>
    <property type="project" value="InterPro"/>
</dbReference>
<dbReference type="AlphaFoldDB" id="X1GY53"/>
<name>X1GY53_9ZZZZ</name>
<dbReference type="Pfam" id="PF01678">
    <property type="entry name" value="DAP_epimerase"/>
    <property type="match status" value="1"/>
</dbReference>
<evidence type="ECO:0000256" key="1">
    <source>
        <dbReference type="ARBA" id="ARBA00010219"/>
    </source>
</evidence>
<protein>
    <recommendedName>
        <fullName evidence="4">Diaminopimelate epimerase</fullName>
    </recommendedName>
</protein>
<evidence type="ECO:0000313" key="3">
    <source>
        <dbReference type="EMBL" id="GAH49785.1"/>
    </source>
</evidence>
<dbReference type="PANTHER" id="PTHR31689">
    <property type="entry name" value="DIAMINOPIMELATE EPIMERASE, CHLOROPLASTIC"/>
    <property type="match status" value="1"/>
</dbReference>
<sequence length="130" mass="14905">PDGSQAEMCGNGVRCFAKYIYENDIYKKDEIEIETLKGIVVAKKPLEKIFPEVERLDDSKKLKIGSTDLDLLSKSLEQTIGFDISNVNISQDDLWLLYRLKFGKGTRTKRSVLLPQFTEAFIKNLNKMKK</sequence>
<dbReference type="Gene3D" id="3.10.310.10">
    <property type="entry name" value="Diaminopimelate Epimerase, Chain A, domain 1"/>
    <property type="match status" value="1"/>
</dbReference>
<dbReference type="EMBL" id="BARU01019189">
    <property type="protein sequence ID" value="GAH49785.1"/>
    <property type="molecule type" value="Genomic_DNA"/>
</dbReference>
<comment type="similarity">
    <text evidence="1">Belongs to the diaminopimelate epimerase family.</text>
</comment>
<feature type="non-terminal residue" evidence="3">
    <location>
        <position position="1"/>
    </location>
</feature>
<keyword evidence="2" id="KW-0413">Isomerase</keyword>
<dbReference type="InterPro" id="IPR001653">
    <property type="entry name" value="DAP_epimerase_DapF"/>
</dbReference>
<dbReference type="SUPFAM" id="SSF54506">
    <property type="entry name" value="Diaminopimelate epimerase-like"/>
    <property type="match status" value="1"/>
</dbReference>
<proteinExistence type="inferred from homology"/>
<reference evidence="3" key="1">
    <citation type="journal article" date="2014" name="Front. Microbiol.">
        <title>High frequency of phylogenetically diverse reductive dehalogenase-homologous genes in deep subseafloor sedimentary metagenomes.</title>
        <authorList>
            <person name="Kawai M."/>
            <person name="Futagami T."/>
            <person name="Toyoda A."/>
            <person name="Takaki Y."/>
            <person name="Nishi S."/>
            <person name="Hori S."/>
            <person name="Arai W."/>
            <person name="Tsubouchi T."/>
            <person name="Morono Y."/>
            <person name="Uchiyama I."/>
            <person name="Ito T."/>
            <person name="Fujiyama A."/>
            <person name="Inagaki F."/>
            <person name="Takami H."/>
        </authorList>
    </citation>
    <scope>NUCLEOTIDE SEQUENCE</scope>
    <source>
        <strain evidence="3">Expedition CK06-06</strain>
    </source>
</reference>
<evidence type="ECO:0008006" key="4">
    <source>
        <dbReference type="Google" id="ProtNLM"/>
    </source>
</evidence>
<dbReference type="PANTHER" id="PTHR31689:SF0">
    <property type="entry name" value="DIAMINOPIMELATE EPIMERASE"/>
    <property type="match status" value="1"/>
</dbReference>
<dbReference type="GO" id="GO:0005829">
    <property type="term" value="C:cytosol"/>
    <property type="evidence" value="ECO:0007669"/>
    <property type="project" value="TreeGrafter"/>
</dbReference>
<dbReference type="GO" id="GO:0009089">
    <property type="term" value="P:lysine biosynthetic process via diaminopimelate"/>
    <property type="evidence" value="ECO:0007669"/>
    <property type="project" value="InterPro"/>
</dbReference>